<dbReference type="CDD" id="cd01392">
    <property type="entry name" value="HTH_LacI"/>
    <property type="match status" value="1"/>
</dbReference>
<name>A0ABZ1C848_9BACT</name>
<keyword evidence="1" id="KW-0678">Repressor</keyword>
<organism evidence="6 7">
    <name type="scientific">Actomonas aquatica</name>
    <dbReference type="NCBI Taxonomy" id="2866162"/>
    <lineage>
        <taxon>Bacteria</taxon>
        <taxon>Pseudomonadati</taxon>
        <taxon>Verrucomicrobiota</taxon>
        <taxon>Opitutia</taxon>
        <taxon>Opitutales</taxon>
        <taxon>Opitutaceae</taxon>
        <taxon>Actomonas</taxon>
    </lineage>
</organism>
<protein>
    <submittedName>
        <fullName evidence="6">LacI family DNA-binding transcriptional regulator</fullName>
    </submittedName>
</protein>
<keyword evidence="3 6" id="KW-0238">DNA-binding</keyword>
<evidence type="ECO:0000313" key="7">
    <source>
        <dbReference type="Proteomes" id="UP000738431"/>
    </source>
</evidence>
<dbReference type="SUPFAM" id="SSF53822">
    <property type="entry name" value="Periplasmic binding protein-like I"/>
    <property type="match status" value="1"/>
</dbReference>
<dbReference type="Pfam" id="PF00356">
    <property type="entry name" value="LacI"/>
    <property type="match status" value="1"/>
</dbReference>
<keyword evidence="7" id="KW-1185">Reference proteome</keyword>
<accession>A0ABZ1C848</accession>
<proteinExistence type="predicted"/>
<dbReference type="SUPFAM" id="SSF47413">
    <property type="entry name" value="lambda repressor-like DNA-binding domains"/>
    <property type="match status" value="1"/>
</dbReference>
<dbReference type="SMART" id="SM00354">
    <property type="entry name" value="HTH_LACI"/>
    <property type="match status" value="1"/>
</dbReference>
<dbReference type="Gene3D" id="3.40.50.2300">
    <property type="match status" value="2"/>
</dbReference>
<evidence type="ECO:0000259" key="5">
    <source>
        <dbReference type="PROSITE" id="PS50932"/>
    </source>
</evidence>
<dbReference type="PROSITE" id="PS50932">
    <property type="entry name" value="HTH_LACI_2"/>
    <property type="match status" value="1"/>
</dbReference>
<dbReference type="PANTHER" id="PTHR30146:SF148">
    <property type="entry name" value="HTH-TYPE TRANSCRIPTIONAL REPRESSOR PURR-RELATED"/>
    <property type="match status" value="1"/>
</dbReference>
<dbReference type="PRINTS" id="PR00036">
    <property type="entry name" value="HTHLACI"/>
</dbReference>
<keyword evidence="2" id="KW-0805">Transcription regulation</keyword>
<evidence type="ECO:0000256" key="2">
    <source>
        <dbReference type="ARBA" id="ARBA00023015"/>
    </source>
</evidence>
<dbReference type="Proteomes" id="UP000738431">
    <property type="component" value="Chromosome"/>
</dbReference>
<dbReference type="EMBL" id="CP139781">
    <property type="protein sequence ID" value="WRQ86724.1"/>
    <property type="molecule type" value="Genomic_DNA"/>
</dbReference>
<dbReference type="Gene3D" id="1.10.260.40">
    <property type="entry name" value="lambda repressor-like DNA-binding domains"/>
    <property type="match status" value="1"/>
</dbReference>
<reference evidence="6 7" key="2">
    <citation type="submission" date="2023-12" db="EMBL/GenBank/DDBJ databases">
        <title>Description of an unclassified Opitutus bacterium of Verrucomicrobiota.</title>
        <authorList>
            <person name="Zhang D.-F."/>
        </authorList>
    </citation>
    <scope>NUCLEOTIDE SEQUENCE [LARGE SCALE GENOMIC DNA]</scope>
    <source>
        <strain evidence="6 7">WL0086</strain>
    </source>
</reference>
<evidence type="ECO:0000256" key="3">
    <source>
        <dbReference type="ARBA" id="ARBA00023125"/>
    </source>
</evidence>
<keyword evidence="4" id="KW-0804">Transcription</keyword>
<feature type="domain" description="HTH lacI-type" evidence="5">
    <location>
        <begin position="1"/>
        <end position="55"/>
    </location>
</feature>
<reference evidence="6 7" key="1">
    <citation type="submission" date="2021-08" db="EMBL/GenBank/DDBJ databases">
        <authorList>
            <person name="Zhang D."/>
            <person name="Zhang A."/>
            <person name="Wang L."/>
        </authorList>
    </citation>
    <scope>NUCLEOTIDE SEQUENCE [LARGE SCALE GENOMIC DNA]</scope>
    <source>
        <strain evidence="6 7">WL0086</strain>
    </source>
</reference>
<gene>
    <name evidence="6" type="ORF">K1X11_018075</name>
</gene>
<sequence>MTIRDLAKLAGVSRMTVSRALNNAAEVAPETRERIQSLAREHRYTGNPMITALMADVRRRKVRSDRTIIAVVPPVFQTTKWGTNHIANRLYRIGVERRAAALGFKVEDFMPSAYEGSYRRVSQVLYQRGIQAVLVPSIDVRDPPEQFEYALDWDKFAVAGIGFSLHEPKRLDRAVVAHFQSARLALHEIRERGYRRIGFGILQRINERMEGRWKAAFLLDQLEHDELGQMRLFEFDRMQGQKARLRRWLREHLPEVILGERYFLQLLLECGVKIPGDVAFVLLDWLPDDLGGDRFAGIDQRFESVGEATVDLIAGRLNRNERGLPEDPHVKKIEGRWLDGHSLPRLN</sequence>
<dbReference type="GO" id="GO:0003677">
    <property type="term" value="F:DNA binding"/>
    <property type="evidence" value="ECO:0007669"/>
    <property type="project" value="UniProtKB-KW"/>
</dbReference>
<dbReference type="InterPro" id="IPR028082">
    <property type="entry name" value="Peripla_BP_I"/>
</dbReference>
<evidence type="ECO:0000256" key="1">
    <source>
        <dbReference type="ARBA" id="ARBA00022491"/>
    </source>
</evidence>
<evidence type="ECO:0000313" key="6">
    <source>
        <dbReference type="EMBL" id="WRQ86724.1"/>
    </source>
</evidence>
<evidence type="ECO:0000256" key="4">
    <source>
        <dbReference type="ARBA" id="ARBA00023163"/>
    </source>
</evidence>
<dbReference type="InterPro" id="IPR010982">
    <property type="entry name" value="Lambda_DNA-bd_dom_sf"/>
</dbReference>
<dbReference type="PROSITE" id="PS00356">
    <property type="entry name" value="HTH_LACI_1"/>
    <property type="match status" value="1"/>
</dbReference>
<dbReference type="InterPro" id="IPR000843">
    <property type="entry name" value="HTH_LacI"/>
</dbReference>
<dbReference type="PANTHER" id="PTHR30146">
    <property type="entry name" value="LACI-RELATED TRANSCRIPTIONAL REPRESSOR"/>
    <property type="match status" value="1"/>
</dbReference>